<dbReference type="PRINTS" id="PR00081">
    <property type="entry name" value="GDHRDH"/>
</dbReference>
<dbReference type="PRINTS" id="PR00080">
    <property type="entry name" value="SDRFAMILY"/>
</dbReference>
<evidence type="ECO:0000313" key="4">
    <source>
        <dbReference type="EMBL" id="EON69582.1"/>
    </source>
</evidence>
<dbReference type="GeneID" id="19906153"/>
<sequence>MNGTNGVNGSSHETMADEAMPFLTTQPPADQNWAITLKDKVIAITGANRGIGLGIAEVCLANSAKIVYSLDLMDPSEDFFALQKKHPNFKYIQTNVTVESSVESAINSIVEAEGAIHGMVCNAGMTKHQPALNFSREEVEKLFNLNVFGAFSCAQIAARKFIELGVKGSIVFTASMTSYRPNRAAPSAPYGGTKAAVRNMTHTLAMEWAKHGIRVNSISPGFVRTAMTYYVERAPDWDLKMQYYGGMPRLAMPQELGGAYVYLLSDTASYTTGIDIPIAGIVGAW</sequence>
<dbReference type="OMA" id="FRYIQTD"/>
<dbReference type="EMBL" id="JH767618">
    <property type="protein sequence ID" value="EON69582.1"/>
    <property type="molecule type" value="Genomic_DNA"/>
</dbReference>
<keyword evidence="3" id="KW-0560">Oxidoreductase</keyword>
<dbReference type="HOGENOM" id="CLU_010194_1_1_1"/>
<dbReference type="Proteomes" id="UP000016924">
    <property type="component" value="Unassembled WGS sequence"/>
</dbReference>
<dbReference type="Pfam" id="PF13561">
    <property type="entry name" value="adh_short_C2"/>
    <property type="match status" value="1"/>
</dbReference>
<dbReference type="STRING" id="1168221.R7Z606"/>
<proteinExistence type="inferred from homology"/>
<comment type="similarity">
    <text evidence="1">Belongs to the short-chain dehydrogenases/reductases (SDR) family.</text>
</comment>
<evidence type="ECO:0000313" key="5">
    <source>
        <dbReference type="Proteomes" id="UP000016924"/>
    </source>
</evidence>
<name>R7Z606_CONA1</name>
<accession>R7Z606</accession>
<gene>
    <name evidence="4" type="ORF">W97_08842</name>
</gene>
<dbReference type="Gene3D" id="3.40.50.720">
    <property type="entry name" value="NAD(P)-binding Rossmann-like Domain"/>
    <property type="match status" value="1"/>
</dbReference>
<dbReference type="eggNOG" id="KOG0725">
    <property type="taxonomic scope" value="Eukaryota"/>
</dbReference>
<dbReference type="FunFam" id="3.40.50.720:FF:000084">
    <property type="entry name" value="Short-chain dehydrogenase reductase"/>
    <property type="match status" value="1"/>
</dbReference>
<dbReference type="SUPFAM" id="SSF51735">
    <property type="entry name" value="NAD(P)-binding Rossmann-fold domains"/>
    <property type="match status" value="1"/>
</dbReference>
<reference evidence="5" key="1">
    <citation type="submission" date="2012-06" db="EMBL/GenBank/DDBJ databases">
        <title>The genome sequence of Coniosporium apollinis CBS 100218.</title>
        <authorList>
            <consortium name="The Broad Institute Genome Sequencing Platform"/>
            <person name="Cuomo C."/>
            <person name="Gorbushina A."/>
            <person name="Noack S."/>
            <person name="Walker B."/>
            <person name="Young S.K."/>
            <person name="Zeng Q."/>
            <person name="Gargeya S."/>
            <person name="Fitzgerald M."/>
            <person name="Haas B."/>
            <person name="Abouelleil A."/>
            <person name="Alvarado L."/>
            <person name="Arachchi H.M."/>
            <person name="Berlin A.M."/>
            <person name="Chapman S.B."/>
            <person name="Goldberg J."/>
            <person name="Griggs A."/>
            <person name="Gujja S."/>
            <person name="Hansen M."/>
            <person name="Howarth C."/>
            <person name="Imamovic A."/>
            <person name="Larimer J."/>
            <person name="McCowan C."/>
            <person name="Montmayeur A."/>
            <person name="Murphy C."/>
            <person name="Neiman D."/>
            <person name="Pearson M."/>
            <person name="Priest M."/>
            <person name="Roberts A."/>
            <person name="Saif S."/>
            <person name="Shea T."/>
            <person name="Sisk P."/>
            <person name="Sykes S."/>
            <person name="Wortman J."/>
            <person name="Nusbaum C."/>
            <person name="Birren B."/>
        </authorList>
    </citation>
    <scope>NUCLEOTIDE SEQUENCE [LARGE SCALE GENOMIC DNA]</scope>
    <source>
        <strain evidence="5">CBS 100218</strain>
    </source>
</reference>
<dbReference type="GO" id="GO:0050664">
    <property type="term" value="F:oxidoreductase activity, acting on NAD(P)H, oxygen as acceptor"/>
    <property type="evidence" value="ECO:0007669"/>
    <property type="project" value="TreeGrafter"/>
</dbReference>
<dbReference type="AlphaFoldDB" id="R7Z606"/>
<dbReference type="InterPro" id="IPR002347">
    <property type="entry name" value="SDR_fam"/>
</dbReference>
<dbReference type="RefSeq" id="XP_007784899.1">
    <property type="nucleotide sequence ID" value="XM_007786709.1"/>
</dbReference>
<evidence type="ECO:0000256" key="3">
    <source>
        <dbReference type="ARBA" id="ARBA00023002"/>
    </source>
</evidence>
<keyword evidence="2" id="KW-0521">NADP</keyword>
<dbReference type="GO" id="GO:0016616">
    <property type="term" value="F:oxidoreductase activity, acting on the CH-OH group of donors, NAD or NADP as acceptor"/>
    <property type="evidence" value="ECO:0007669"/>
    <property type="project" value="UniProtKB-ARBA"/>
</dbReference>
<protein>
    <submittedName>
        <fullName evidence="4">Uncharacterized protein</fullName>
    </submittedName>
</protein>
<evidence type="ECO:0000256" key="2">
    <source>
        <dbReference type="ARBA" id="ARBA00022857"/>
    </source>
</evidence>
<dbReference type="OrthoDB" id="417891at2759"/>
<keyword evidence="5" id="KW-1185">Reference proteome</keyword>
<dbReference type="PANTHER" id="PTHR43008:SF4">
    <property type="entry name" value="CHAIN DEHYDROGENASE, PUTATIVE (AFU_ORTHOLOGUE AFUA_4G08710)-RELATED"/>
    <property type="match status" value="1"/>
</dbReference>
<dbReference type="PANTHER" id="PTHR43008">
    <property type="entry name" value="BENZIL REDUCTASE"/>
    <property type="match status" value="1"/>
</dbReference>
<organism evidence="4 5">
    <name type="scientific">Coniosporium apollinis (strain CBS 100218)</name>
    <name type="common">Rock-inhabiting black yeast</name>
    <dbReference type="NCBI Taxonomy" id="1168221"/>
    <lineage>
        <taxon>Eukaryota</taxon>
        <taxon>Fungi</taxon>
        <taxon>Dikarya</taxon>
        <taxon>Ascomycota</taxon>
        <taxon>Pezizomycotina</taxon>
        <taxon>Dothideomycetes</taxon>
        <taxon>Dothideomycetes incertae sedis</taxon>
        <taxon>Coniosporium</taxon>
    </lineage>
</organism>
<evidence type="ECO:0000256" key="1">
    <source>
        <dbReference type="ARBA" id="ARBA00006484"/>
    </source>
</evidence>
<dbReference type="InterPro" id="IPR036291">
    <property type="entry name" value="NAD(P)-bd_dom_sf"/>
</dbReference>